<dbReference type="InterPro" id="IPR020845">
    <property type="entry name" value="AMP-binding_CS"/>
</dbReference>
<evidence type="ECO:0000256" key="5">
    <source>
        <dbReference type="ARBA" id="ARBA00022840"/>
    </source>
</evidence>
<keyword evidence="10" id="KW-1185">Reference proteome</keyword>
<evidence type="ECO:0000256" key="4">
    <source>
        <dbReference type="ARBA" id="ARBA00022832"/>
    </source>
</evidence>
<gene>
    <name evidence="9" type="ORF">AMAG_08967</name>
</gene>
<dbReference type="OrthoDB" id="1700726at2759"/>
<evidence type="ECO:0000259" key="8">
    <source>
        <dbReference type="Pfam" id="PF00501"/>
    </source>
</evidence>
<evidence type="ECO:0000256" key="2">
    <source>
        <dbReference type="ARBA" id="ARBA00022598"/>
    </source>
</evidence>
<accession>A0A0L0SMY0</accession>
<feature type="domain" description="AMP-dependent synthetase/ligase" evidence="8">
    <location>
        <begin position="77"/>
        <end position="482"/>
    </location>
</feature>
<keyword evidence="7" id="KW-0443">Lipid metabolism</keyword>
<reference evidence="9 10" key="1">
    <citation type="submission" date="2009-11" db="EMBL/GenBank/DDBJ databases">
        <title>Annotation of Allomyces macrogynus ATCC 38327.</title>
        <authorList>
            <consortium name="The Broad Institute Genome Sequencing Platform"/>
            <person name="Russ C."/>
            <person name="Cuomo C."/>
            <person name="Burger G."/>
            <person name="Gray M.W."/>
            <person name="Holland P.W.H."/>
            <person name="King N."/>
            <person name="Lang F.B.F."/>
            <person name="Roger A.J."/>
            <person name="Ruiz-Trillo I."/>
            <person name="Young S.K."/>
            <person name="Zeng Q."/>
            <person name="Gargeya S."/>
            <person name="Fitzgerald M."/>
            <person name="Haas B."/>
            <person name="Abouelleil A."/>
            <person name="Alvarado L."/>
            <person name="Arachchi H.M."/>
            <person name="Berlin A."/>
            <person name="Chapman S.B."/>
            <person name="Gearin G."/>
            <person name="Goldberg J."/>
            <person name="Griggs A."/>
            <person name="Gujja S."/>
            <person name="Hansen M."/>
            <person name="Heiman D."/>
            <person name="Howarth C."/>
            <person name="Larimer J."/>
            <person name="Lui A."/>
            <person name="MacDonald P.J.P."/>
            <person name="McCowen C."/>
            <person name="Montmayeur A."/>
            <person name="Murphy C."/>
            <person name="Neiman D."/>
            <person name="Pearson M."/>
            <person name="Priest M."/>
            <person name="Roberts A."/>
            <person name="Saif S."/>
            <person name="Shea T."/>
            <person name="Sisk P."/>
            <person name="Stolte C."/>
            <person name="Sykes S."/>
            <person name="Wortman J."/>
            <person name="Nusbaum C."/>
            <person name="Birren B."/>
        </authorList>
    </citation>
    <scope>NUCLEOTIDE SEQUENCE [LARGE SCALE GENOMIC DNA]</scope>
    <source>
        <strain evidence="9 10">ATCC 38327</strain>
    </source>
</reference>
<dbReference type="InterPro" id="IPR045311">
    <property type="entry name" value="LC-FACS_euk"/>
</dbReference>
<dbReference type="Proteomes" id="UP000054350">
    <property type="component" value="Unassembled WGS sequence"/>
</dbReference>
<dbReference type="PANTHER" id="PTHR43272">
    <property type="entry name" value="LONG-CHAIN-FATTY-ACID--COA LIGASE"/>
    <property type="match status" value="1"/>
</dbReference>
<keyword evidence="3 7" id="KW-0547">Nucleotide-binding</keyword>
<dbReference type="PROSITE" id="PS00455">
    <property type="entry name" value="AMP_BINDING"/>
    <property type="match status" value="1"/>
</dbReference>
<dbReference type="VEuPathDB" id="FungiDB:AMAG_08967"/>
<organism evidence="9 10">
    <name type="scientific">Allomyces macrogynus (strain ATCC 38327)</name>
    <name type="common">Allomyces javanicus var. macrogynus</name>
    <dbReference type="NCBI Taxonomy" id="578462"/>
    <lineage>
        <taxon>Eukaryota</taxon>
        <taxon>Fungi</taxon>
        <taxon>Fungi incertae sedis</taxon>
        <taxon>Blastocladiomycota</taxon>
        <taxon>Blastocladiomycetes</taxon>
        <taxon>Blastocladiales</taxon>
        <taxon>Blastocladiaceae</taxon>
        <taxon>Allomyces</taxon>
    </lineage>
</organism>
<dbReference type="GO" id="GO:0004467">
    <property type="term" value="F:long-chain fatty acid-CoA ligase activity"/>
    <property type="evidence" value="ECO:0007669"/>
    <property type="project" value="UniProtKB-EC"/>
</dbReference>
<keyword evidence="4 7" id="KW-0276">Fatty acid metabolism</keyword>
<comment type="similarity">
    <text evidence="1 7">Belongs to the ATP-dependent AMP-binding enzyme family.</text>
</comment>
<dbReference type="GO" id="GO:0016020">
    <property type="term" value="C:membrane"/>
    <property type="evidence" value="ECO:0007669"/>
    <property type="project" value="TreeGrafter"/>
</dbReference>
<sequence>MPKQVWTNTSFTIESPDAVEEPGYGKARRAAYLAGKELIDMPPGVNSLHENFLTGLKISTDAPFLGHRTRDEDGKVGPYVWQTYNEVYKRVKNLGSGLAQRGLNRQDPVGLYSINRPEWSLGQQASYMYAYTTVPLYDTLGDEAIEYIINQTEMRVCFATYDKAQKLIKLKAKLPTLDTVVVMDTFPDTFIPDAKAFGVDVIAITALEAQGAQVVTEPNRPGPDDCATICYTSGTTGLPKGVILSHRNILSVATAVNYRCQNRRFTLITPNEIHISFLPMAHVFELVLQQLVIMNGARMGFYAGDTAKLLDDVAELRPTVFVAVPRLFNRIYDKVLSGVKAKGGAAAFLFKTAIAQKQAGLKRGTVNHWLWDKLVFGNVRSKLGGRCRFLFTGSAPIAPDVLQFLRACFSCDVFEGYGQTETSAGLSITFSGDYSAGHVGVPLGCCEVRLRDIPEMNYTSKDEPRPRGEITVRGNSIFSGYYKSPDKTAETLENGWCRTGDVGQWDEFGRLVIIDRVKCIFKLAQGEYIAPEKIENVYCKHELVAQAYVHGDSLQASLVGVIVPDEESFIPWAKAQGFEGESLADFVDQPELKKKLLQQLVAYGKASGLKGFENIRALTLEAEQFTIDNNLLTPTFKLRRNDAKTKYQAQIDAMYASLNA</sequence>
<dbReference type="SUPFAM" id="SSF56801">
    <property type="entry name" value="Acetyl-CoA synthetase-like"/>
    <property type="match status" value="1"/>
</dbReference>
<comment type="catalytic activity">
    <reaction evidence="7">
        <text>a long-chain fatty acid + ATP + CoA = a long-chain fatty acyl-CoA + AMP + diphosphate</text>
        <dbReference type="Rhea" id="RHEA:15421"/>
        <dbReference type="ChEBI" id="CHEBI:30616"/>
        <dbReference type="ChEBI" id="CHEBI:33019"/>
        <dbReference type="ChEBI" id="CHEBI:57287"/>
        <dbReference type="ChEBI" id="CHEBI:57560"/>
        <dbReference type="ChEBI" id="CHEBI:83139"/>
        <dbReference type="ChEBI" id="CHEBI:456215"/>
        <dbReference type="EC" id="6.2.1.3"/>
    </reaction>
</comment>
<dbReference type="AlphaFoldDB" id="A0A0L0SMY0"/>
<dbReference type="eggNOG" id="KOG1256">
    <property type="taxonomic scope" value="Eukaryota"/>
</dbReference>
<comment type="function">
    <text evidence="7">Catalyzes the conversion of long-chain fatty acids to their active form acyl-CoAs for both synthesis of cellular lipids, and degradation via beta-oxidation.</text>
</comment>
<keyword evidence="2 7" id="KW-0436">Ligase</keyword>
<dbReference type="STRING" id="578462.A0A0L0SMY0"/>
<dbReference type="EMBL" id="GG745343">
    <property type="protein sequence ID" value="KNE63906.1"/>
    <property type="molecule type" value="Genomic_DNA"/>
</dbReference>
<dbReference type="EC" id="6.2.1.3" evidence="6 7"/>
<name>A0A0L0SMY0_ALLM3</name>
<reference evidence="10" key="2">
    <citation type="submission" date="2009-11" db="EMBL/GenBank/DDBJ databases">
        <title>The Genome Sequence of Allomyces macrogynus strain ATCC 38327.</title>
        <authorList>
            <consortium name="The Broad Institute Genome Sequencing Platform"/>
            <person name="Russ C."/>
            <person name="Cuomo C."/>
            <person name="Shea T."/>
            <person name="Young S.K."/>
            <person name="Zeng Q."/>
            <person name="Koehrsen M."/>
            <person name="Haas B."/>
            <person name="Borodovsky M."/>
            <person name="Guigo R."/>
            <person name="Alvarado L."/>
            <person name="Berlin A."/>
            <person name="Borenstein D."/>
            <person name="Chen Z."/>
            <person name="Engels R."/>
            <person name="Freedman E."/>
            <person name="Gellesch M."/>
            <person name="Goldberg J."/>
            <person name="Griggs A."/>
            <person name="Gujja S."/>
            <person name="Heiman D."/>
            <person name="Hepburn T."/>
            <person name="Howarth C."/>
            <person name="Jen D."/>
            <person name="Larson L."/>
            <person name="Lewis B."/>
            <person name="Mehta T."/>
            <person name="Park D."/>
            <person name="Pearson M."/>
            <person name="Roberts A."/>
            <person name="Saif S."/>
            <person name="Shenoy N."/>
            <person name="Sisk P."/>
            <person name="Stolte C."/>
            <person name="Sykes S."/>
            <person name="Walk T."/>
            <person name="White J."/>
            <person name="Yandava C."/>
            <person name="Burger G."/>
            <person name="Gray M.W."/>
            <person name="Holland P.W.H."/>
            <person name="King N."/>
            <person name="Lang F.B.F."/>
            <person name="Roger A.J."/>
            <person name="Ruiz-Trillo I."/>
            <person name="Lander E."/>
            <person name="Nusbaum C."/>
        </authorList>
    </citation>
    <scope>NUCLEOTIDE SEQUENCE [LARGE SCALE GENOMIC DNA]</scope>
    <source>
        <strain evidence="10">ATCC 38327</strain>
    </source>
</reference>
<dbReference type="CDD" id="cd05927">
    <property type="entry name" value="LC-FACS_euk"/>
    <property type="match status" value="1"/>
</dbReference>
<protein>
    <recommendedName>
        <fullName evidence="6 7">Long-chain-fatty-acid--CoA ligase</fullName>
        <ecNumber evidence="6 7">6.2.1.3</ecNumber>
    </recommendedName>
</protein>
<evidence type="ECO:0000256" key="6">
    <source>
        <dbReference type="ARBA" id="ARBA00026121"/>
    </source>
</evidence>
<dbReference type="InterPro" id="IPR042099">
    <property type="entry name" value="ANL_N_sf"/>
</dbReference>
<evidence type="ECO:0000256" key="1">
    <source>
        <dbReference type="ARBA" id="ARBA00006432"/>
    </source>
</evidence>
<dbReference type="PANTHER" id="PTHR43272:SF33">
    <property type="entry name" value="AMP-BINDING DOMAIN-CONTAINING PROTEIN-RELATED"/>
    <property type="match status" value="1"/>
</dbReference>
<evidence type="ECO:0000256" key="3">
    <source>
        <dbReference type="ARBA" id="ARBA00022741"/>
    </source>
</evidence>
<dbReference type="InterPro" id="IPR000873">
    <property type="entry name" value="AMP-dep_synth/lig_dom"/>
</dbReference>
<dbReference type="OMA" id="NRGELCV"/>
<evidence type="ECO:0000313" key="10">
    <source>
        <dbReference type="Proteomes" id="UP000054350"/>
    </source>
</evidence>
<dbReference type="GO" id="GO:0005524">
    <property type="term" value="F:ATP binding"/>
    <property type="evidence" value="ECO:0007669"/>
    <property type="project" value="UniProtKB-KW"/>
</dbReference>
<keyword evidence="5 7" id="KW-0067">ATP-binding</keyword>
<dbReference type="Pfam" id="PF00501">
    <property type="entry name" value="AMP-binding"/>
    <property type="match status" value="1"/>
</dbReference>
<dbReference type="Gene3D" id="3.40.50.12780">
    <property type="entry name" value="N-terminal domain of ligase-like"/>
    <property type="match status" value="1"/>
</dbReference>
<dbReference type="GO" id="GO:0005783">
    <property type="term" value="C:endoplasmic reticulum"/>
    <property type="evidence" value="ECO:0007669"/>
    <property type="project" value="TreeGrafter"/>
</dbReference>
<proteinExistence type="inferred from homology"/>
<evidence type="ECO:0000256" key="7">
    <source>
        <dbReference type="RuleBase" id="RU369030"/>
    </source>
</evidence>
<evidence type="ECO:0000313" key="9">
    <source>
        <dbReference type="EMBL" id="KNE63906.1"/>
    </source>
</evidence>